<organism evidence="2 3">
    <name type="scientific">Candidimonas humi</name>
    <dbReference type="NCBI Taxonomy" id="683355"/>
    <lineage>
        <taxon>Bacteria</taxon>
        <taxon>Pseudomonadati</taxon>
        <taxon>Pseudomonadota</taxon>
        <taxon>Betaproteobacteria</taxon>
        <taxon>Burkholderiales</taxon>
        <taxon>Alcaligenaceae</taxon>
        <taxon>Candidimonas</taxon>
    </lineage>
</organism>
<keyword evidence="1" id="KW-0812">Transmembrane</keyword>
<dbReference type="EMBL" id="JBHSBV010000001">
    <property type="protein sequence ID" value="MFC4199445.1"/>
    <property type="molecule type" value="Genomic_DNA"/>
</dbReference>
<sequence length="103" mass="10746">MSEYLTRGVGQEQAIAKLLHCGTRLASCIIAAGLVAEWLYPSTRAFGLSGGGLMKAGVALFIFLPVARVGLMLIQFAQARDTAYTAISALVLMIIGAGFLAGL</sequence>
<dbReference type="InterPro" id="IPR012861">
    <property type="entry name" value="DUF1634"/>
</dbReference>
<reference evidence="3" key="1">
    <citation type="journal article" date="2019" name="Int. J. Syst. Evol. Microbiol.">
        <title>The Global Catalogue of Microorganisms (GCM) 10K type strain sequencing project: providing services to taxonomists for standard genome sequencing and annotation.</title>
        <authorList>
            <consortium name="The Broad Institute Genomics Platform"/>
            <consortium name="The Broad Institute Genome Sequencing Center for Infectious Disease"/>
            <person name="Wu L."/>
            <person name="Ma J."/>
        </authorList>
    </citation>
    <scope>NUCLEOTIDE SEQUENCE [LARGE SCALE GENOMIC DNA]</scope>
    <source>
        <strain evidence="3">LMG 24813</strain>
    </source>
</reference>
<evidence type="ECO:0000256" key="1">
    <source>
        <dbReference type="SAM" id="Phobius"/>
    </source>
</evidence>
<evidence type="ECO:0000313" key="2">
    <source>
        <dbReference type="EMBL" id="MFC4199445.1"/>
    </source>
</evidence>
<proteinExistence type="predicted"/>
<evidence type="ECO:0000313" key="3">
    <source>
        <dbReference type="Proteomes" id="UP001595848"/>
    </source>
</evidence>
<dbReference type="RefSeq" id="WP_217962859.1">
    <property type="nucleotide sequence ID" value="NZ_JAHTBN010000001.1"/>
</dbReference>
<keyword evidence="1" id="KW-1133">Transmembrane helix</keyword>
<name>A0ABV8NR14_9BURK</name>
<dbReference type="Pfam" id="PF07843">
    <property type="entry name" value="DUF1634"/>
    <property type="match status" value="1"/>
</dbReference>
<gene>
    <name evidence="2" type="ORF">ACFOY1_00645</name>
</gene>
<keyword evidence="3" id="KW-1185">Reference proteome</keyword>
<keyword evidence="1" id="KW-0472">Membrane</keyword>
<dbReference type="Proteomes" id="UP001595848">
    <property type="component" value="Unassembled WGS sequence"/>
</dbReference>
<feature type="transmembrane region" description="Helical" evidence="1">
    <location>
        <begin position="21"/>
        <end position="40"/>
    </location>
</feature>
<protein>
    <submittedName>
        <fullName evidence="2">DUF1634 domain-containing protein</fullName>
    </submittedName>
</protein>
<accession>A0ABV8NR14</accession>
<feature type="transmembrane region" description="Helical" evidence="1">
    <location>
        <begin position="52"/>
        <end position="71"/>
    </location>
</feature>
<feature type="transmembrane region" description="Helical" evidence="1">
    <location>
        <begin position="83"/>
        <end position="102"/>
    </location>
</feature>
<comment type="caution">
    <text evidence="2">The sequence shown here is derived from an EMBL/GenBank/DDBJ whole genome shotgun (WGS) entry which is preliminary data.</text>
</comment>